<dbReference type="GO" id="GO:0005886">
    <property type="term" value="C:plasma membrane"/>
    <property type="evidence" value="ECO:0007669"/>
    <property type="project" value="UniProtKB-SubCell"/>
</dbReference>
<evidence type="ECO:0000256" key="2">
    <source>
        <dbReference type="ARBA" id="ARBA00009137"/>
    </source>
</evidence>
<keyword evidence="8 9" id="KW-0472">Membrane</keyword>
<feature type="transmembrane region" description="Helical" evidence="9">
    <location>
        <begin position="116"/>
        <end position="138"/>
    </location>
</feature>
<feature type="transmembrane region" description="Helical" evidence="9">
    <location>
        <begin position="187"/>
        <end position="209"/>
    </location>
</feature>
<dbReference type="PANTHER" id="PTHR32024:SF2">
    <property type="entry name" value="TRK SYSTEM POTASSIUM UPTAKE PROTEIN TRKG-RELATED"/>
    <property type="match status" value="1"/>
</dbReference>
<keyword evidence="6 9" id="KW-1133">Transmembrane helix</keyword>
<gene>
    <name evidence="10" type="ORF">MW046_16550</name>
</gene>
<keyword evidence="11" id="KW-1185">Reference proteome</keyword>
<dbReference type="Proteomes" id="UP000831768">
    <property type="component" value="Plasmid unnamed2"/>
</dbReference>
<keyword evidence="3" id="KW-0813">Transport</keyword>
<evidence type="ECO:0000256" key="9">
    <source>
        <dbReference type="SAM" id="Phobius"/>
    </source>
</evidence>
<keyword evidence="7" id="KW-0406">Ion transport</keyword>
<evidence type="ECO:0000256" key="4">
    <source>
        <dbReference type="ARBA" id="ARBA00022475"/>
    </source>
</evidence>
<evidence type="ECO:0000256" key="6">
    <source>
        <dbReference type="ARBA" id="ARBA00022989"/>
    </source>
</evidence>
<dbReference type="Pfam" id="PF02386">
    <property type="entry name" value="TrkH"/>
    <property type="match status" value="1"/>
</dbReference>
<evidence type="ECO:0000256" key="3">
    <source>
        <dbReference type="ARBA" id="ARBA00022448"/>
    </source>
</evidence>
<keyword evidence="10" id="KW-0614">Plasmid</keyword>
<feature type="transmembrane region" description="Helical" evidence="9">
    <location>
        <begin position="249"/>
        <end position="273"/>
    </location>
</feature>
<comment type="similarity">
    <text evidence="2">Belongs to the TrkH potassium transport family.</text>
</comment>
<protein>
    <submittedName>
        <fullName evidence="10">Uncharacterized protein</fullName>
    </submittedName>
</protein>
<evidence type="ECO:0000256" key="7">
    <source>
        <dbReference type="ARBA" id="ARBA00023065"/>
    </source>
</evidence>
<dbReference type="InterPro" id="IPR003445">
    <property type="entry name" value="Cat_transpt"/>
</dbReference>
<evidence type="ECO:0000313" key="10">
    <source>
        <dbReference type="EMBL" id="UPM44648.1"/>
    </source>
</evidence>
<proteinExistence type="inferred from homology"/>
<organism evidence="10 11">
    <name type="scientific">Halocatena salina</name>
    <dbReference type="NCBI Taxonomy" id="2934340"/>
    <lineage>
        <taxon>Archaea</taxon>
        <taxon>Methanobacteriati</taxon>
        <taxon>Methanobacteriota</taxon>
        <taxon>Stenosarchaea group</taxon>
        <taxon>Halobacteria</taxon>
        <taxon>Halobacteriales</taxon>
        <taxon>Natronomonadaceae</taxon>
        <taxon>Halocatena</taxon>
    </lineage>
</organism>
<keyword evidence="5 9" id="KW-0812">Transmembrane</keyword>
<reference evidence="10" key="1">
    <citation type="submission" date="2022-04" db="EMBL/GenBank/DDBJ databases">
        <title>Halocatena sp. nov., isolated from a salt lake.</title>
        <authorList>
            <person name="Cui H.-L."/>
        </authorList>
    </citation>
    <scope>NUCLEOTIDE SEQUENCE</scope>
    <source>
        <strain evidence="10">AD-1</strain>
        <plasmid evidence="10">unnamed2</plasmid>
    </source>
</reference>
<comment type="subcellular location">
    <subcellularLocation>
        <location evidence="1">Cell membrane</location>
        <topology evidence="1">Multi-pass membrane protein</topology>
    </subcellularLocation>
</comment>
<dbReference type="AlphaFoldDB" id="A0A8U0A820"/>
<sequence length="277" mass="29056">MTGVATGGFVVTADGIAAYNSMLIEAVAIPFMLLGAISFAVHYYLLQGDVDLLWDDAQTRWLFALTGVGTVIVGGILLATYPSLDAARYGAFQLISALTCTGFQTDTGLGDRWPVAGQIVVMSAMVIGGAAGSTAGGIKLIRAISLTKGTLYSVTDYFYEEDTRDFAIADEEADVTAGQTSTEFDQAAVIGFLWIVLLVVVVLVSLIGLPTGQKGYALGDVLFEVASAQGNVGLSAGITDSGMPSSVKLAFVASMWIGRLEIIPILVMMRVLILGFE</sequence>
<evidence type="ECO:0000256" key="5">
    <source>
        <dbReference type="ARBA" id="ARBA00022692"/>
    </source>
</evidence>
<evidence type="ECO:0000256" key="1">
    <source>
        <dbReference type="ARBA" id="ARBA00004651"/>
    </source>
</evidence>
<evidence type="ECO:0000313" key="11">
    <source>
        <dbReference type="Proteomes" id="UP000831768"/>
    </source>
</evidence>
<feature type="transmembrane region" description="Helical" evidence="9">
    <location>
        <begin position="26"/>
        <end position="46"/>
    </location>
</feature>
<accession>A0A8U0A820</accession>
<geneLocation type="plasmid" evidence="10 11">
    <name>unnamed2</name>
</geneLocation>
<keyword evidence="4" id="KW-1003">Cell membrane</keyword>
<dbReference type="GO" id="GO:0030001">
    <property type="term" value="P:metal ion transport"/>
    <property type="evidence" value="ECO:0007669"/>
    <property type="project" value="UniProtKB-ARBA"/>
</dbReference>
<dbReference type="KEGG" id="haad:MW046_16550"/>
<feature type="transmembrane region" description="Helical" evidence="9">
    <location>
        <begin position="61"/>
        <end position="79"/>
    </location>
</feature>
<dbReference type="PANTHER" id="PTHR32024">
    <property type="entry name" value="TRK SYSTEM POTASSIUM UPTAKE PROTEIN TRKG-RELATED"/>
    <property type="match status" value="1"/>
</dbReference>
<name>A0A8U0A820_9EURY</name>
<dbReference type="EMBL" id="CP096021">
    <property type="protein sequence ID" value="UPM44648.1"/>
    <property type="molecule type" value="Genomic_DNA"/>
</dbReference>
<dbReference type="GO" id="GO:0008324">
    <property type="term" value="F:monoatomic cation transmembrane transporter activity"/>
    <property type="evidence" value="ECO:0007669"/>
    <property type="project" value="InterPro"/>
</dbReference>
<evidence type="ECO:0000256" key="8">
    <source>
        <dbReference type="ARBA" id="ARBA00023136"/>
    </source>
</evidence>